<proteinExistence type="predicted"/>
<reference evidence="3 4" key="1">
    <citation type="submission" date="2015-09" db="EMBL/GenBank/DDBJ databases">
        <authorList>
            <consortium name="Swine Surveillance"/>
        </authorList>
    </citation>
    <scope>NUCLEOTIDE SEQUENCE [LARGE SCALE GENOMIC DNA]</scope>
    <source>
        <strain evidence="3 4">CECT 8383</strain>
    </source>
</reference>
<dbReference type="OrthoDB" id="9790710at2"/>
<dbReference type="PANTHER" id="PTHR46401">
    <property type="entry name" value="GLYCOSYLTRANSFERASE WBBK-RELATED"/>
    <property type="match status" value="1"/>
</dbReference>
<keyword evidence="4" id="KW-1185">Reference proteome</keyword>
<evidence type="ECO:0000313" key="3">
    <source>
        <dbReference type="EMBL" id="CUH84315.1"/>
    </source>
</evidence>
<feature type="domain" description="Glycosyl transferase family 1" evidence="2">
    <location>
        <begin position="236"/>
        <end position="362"/>
    </location>
</feature>
<accession>A0A0N7M1U9</accession>
<name>A0A0N7M1U9_9RHOB</name>
<dbReference type="CDD" id="cd03809">
    <property type="entry name" value="GT4_MtfB-like"/>
    <property type="match status" value="1"/>
</dbReference>
<dbReference type="EC" id="2.4.1.291" evidence="3"/>
<dbReference type="PANTHER" id="PTHR46401:SF2">
    <property type="entry name" value="GLYCOSYLTRANSFERASE WBBK-RELATED"/>
    <property type="match status" value="1"/>
</dbReference>
<dbReference type="GO" id="GO:0016757">
    <property type="term" value="F:glycosyltransferase activity"/>
    <property type="evidence" value="ECO:0007669"/>
    <property type="project" value="UniProtKB-KW"/>
</dbReference>
<evidence type="ECO:0000256" key="1">
    <source>
        <dbReference type="ARBA" id="ARBA00022679"/>
    </source>
</evidence>
<protein>
    <submittedName>
        <fullName evidence="3">N-acetylgalactosamine-N, N'-diacetylbacillosaminyl-diphospho-undecaprenol 4-alpha-N-acetylgalactosaminyltransferase</fullName>
        <ecNumber evidence="3">2.4.1.291</ecNumber>
    </submittedName>
</protein>
<dbReference type="EMBL" id="CYSF01000007">
    <property type="protein sequence ID" value="CUH84315.1"/>
    <property type="molecule type" value="Genomic_DNA"/>
</dbReference>
<dbReference type="RefSeq" id="WP_058318443.1">
    <property type="nucleotide sequence ID" value="NZ_CYSF01000007.1"/>
</dbReference>
<dbReference type="SUPFAM" id="SSF53756">
    <property type="entry name" value="UDP-Glycosyltransferase/glycogen phosphorylase"/>
    <property type="match status" value="1"/>
</dbReference>
<sequence length="414" mass="46240">MPDRAEKPAAFLLDVTRSLRRVGRLPTGVDRVERAYIRWVLDQPQPVFALARTRLGYVLLDRAGLQAVWDRIEGRLPWGRAGVLSFFGRSDAARRQGESDLRRLALARCIPQRLSAVLAAHLPQATTYLNLGHSNLTPRVLRALRQQGARVVVMLHDLIPLSHPDTQRPQQRAQFGAMVDRVQQNADLILCNSAVTEADVVQHMGAKGTCPQTLVAPLGLDLDEDTDLQPLEMPAGFDHDLPFVMTLGTIEPRKNHALLLDVWDQLAADGVPLQLLICGQRGWMNEEVFRRLDQWQARRTCVFEMAGLSDGQLAWLMQRAAALLFPSVAEGYGLPALEARARGCPVICSDLPVFREGLGNNAVYLPVNDAYSWTITMTEQAQLSQASPHQTRAELARFVPPSWQQHFDLVLRQL</sequence>
<dbReference type="AlphaFoldDB" id="A0A0N7M1U9"/>
<dbReference type="Gene3D" id="3.40.50.2000">
    <property type="entry name" value="Glycogen Phosphorylase B"/>
    <property type="match status" value="1"/>
</dbReference>
<dbReference type="Proteomes" id="UP000051681">
    <property type="component" value="Unassembled WGS sequence"/>
</dbReference>
<evidence type="ECO:0000259" key="2">
    <source>
        <dbReference type="Pfam" id="PF00534"/>
    </source>
</evidence>
<gene>
    <name evidence="3" type="primary">pglJ</name>
    <name evidence="3" type="ORF">TM5383_01523</name>
</gene>
<evidence type="ECO:0000313" key="4">
    <source>
        <dbReference type="Proteomes" id="UP000051681"/>
    </source>
</evidence>
<dbReference type="InterPro" id="IPR001296">
    <property type="entry name" value="Glyco_trans_1"/>
</dbReference>
<organism evidence="3 4">
    <name type="scientific">Thalassovita mediterranea</name>
    <dbReference type="NCBI Taxonomy" id="340021"/>
    <lineage>
        <taxon>Bacteria</taxon>
        <taxon>Pseudomonadati</taxon>
        <taxon>Pseudomonadota</taxon>
        <taxon>Alphaproteobacteria</taxon>
        <taxon>Rhodobacterales</taxon>
        <taxon>Roseobacteraceae</taxon>
        <taxon>Thalassovita</taxon>
    </lineage>
</organism>
<keyword evidence="3" id="KW-0328">Glycosyltransferase</keyword>
<keyword evidence="1 3" id="KW-0808">Transferase</keyword>
<dbReference type="STRING" id="340021.TM5383_01523"/>
<dbReference type="Pfam" id="PF00534">
    <property type="entry name" value="Glycos_transf_1"/>
    <property type="match status" value="1"/>
</dbReference>